<evidence type="ECO:0000313" key="2">
    <source>
        <dbReference type="Ensembl" id="ENSSTUP00000039594.1"/>
    </source>
</evidence>
<sequence>LLELAFVLSQVVAYPLPPPPSTSKVVNGEEAQPYSWPWQVSLEFHTYRVVVAEHDMNTEEGYEESIVVDKMILHPDWNDNCVSCGNDIALLKQVRSAVINDKVQLACLPESGAILTHNQPCYFTGWGRIYSGGPAANHLQQALLPVVKHSVCSHSDWWGSSAKTTMICAGGESKSACHVSSDGRWYVQGVTSFANGKGCNIPQKPTVFTRVASFILWISQVSYEVIYEAPGRGCLAAE</sequence>
<accession>A0A673YZ73</accession>
<dbReference type="SMART" id="SM00020">
    <property type="entry name" value="Tryp_SPc"/>
    <property type="match status" value="1"/>
</dbReference>
<dbReference type="Proteomes" id="UP000472277">
    <property type="component" value="Chromosome 31"/>
</dbReference>
<reference evidence="2" key="2">
    <citation type="submission" date="2025-09" db="UniProtKB">
        <authorList>
            <consortium name="Ensembl"/>
        </authorList>
    </citation>
    <scope>IDENTIFICATION</scope>
</reference>
<dbReference type="PANTHER" id="PTHR24257">
    <property type="entry name" value="CHYMOTRYPSIN-LIKE ELASTASE FAMILY MEMBER"/>
    <property type="match status" value="1"/>
</dbReference>
<dbReference type="PROSITE" id="PS50240">
    <property type="entry name" value="TRYPSIN_DOM"/>
    <property type="match status" value="1"/>
</dbReference>
<name>A0A673YZ73_SALTR</name>
<dbReference type="GeneTree" id="ENSGT01030000234528"/>
<dbReference type="AlphaFoldDB" id="A0A673YZ73"/>
<dbReference type="InterPro" id="IPR050850">
    <property type="entry name" value="Peptidase_S1_Elastase_sf"/>
</dbReference>
<dbReference type="InParanoid" id="A0A673YZ73"/>
<dbReference type="OMA" id="EQSIMVA"/>
<proteinExistence type="predicted"/>
<dbReference type="GO" id="GO:0005615">
    <property type="term" value="C:extracellular space"/>
    <property type="evidence" value="ECO:0007669"/>
    <property type="project" value="TreeGrafter"/>
</dbReference>
<dbReference type="Ensembl" id="ENSSTUT00000041389.1">
    <property type="protein sequence ID" value="ENSSTUP00000039594.1"/>
    <property type="gene ID" value="ENSSTUG00000016859.1"/>
</dbReference>
<dbReference type="InterPro" id="IPR009003">
    <property type="entry name" value="Peptidase_S1_PA"/>
</dbReference>
<keyword evidence="3" id="KW-1185">Reference proteome</keyword>
<feature type="domain" description="Peptidase S1" evidence="1">
    <location>
        <begin position="25"/>
        <end position="223"/>
    </location>
</feature>
<dbReference type="InterPro" id="IPR043504">
    <property type="entry name" value="Peptidase_S1_PA_chymotrypsin"/>
</dbReference>
<dbReference type="GO" id="GO:0004252">
    <property type="term" value="F:serine-type endopeptidase activity"/>
    <property type="evidence" value="ECO:0007669"/>
    <property type="project" value="InterPro"/>
</dbReference>
<evidence type="ECO:0000259" key="1">
    <source>
        <dbReference type="PROSITE" id="PS50240"/>
    </source>
</evidence>
<reference evidence="2" key="1">
    <citation type="submission" date="2025-08" db="UniProtKB">
        <authorList>
            <consortium name="Ensembl"/>
        </authorList>
    </citation>
    <scope>IDENTIFICATION</scope>
</reference>
<dbReference type="GO" id="GO:0006508">
    <property type="term" value="P:proteolysis"/>
    <property type="evidence" value="ECO:0007669"/>
    <property type="project" value="InterPro"/>
</dbReference>
<evidence type="ECO:0000313" key="3">
    <source>
        <dbReference type="Proteomes" id="UP000472277"/>
    </source>
</evidence>
<dbReference type="SUPFAM" id="SSF50494">
    <property type="entry name" value="Trypsin-like serine proteases"/>
    <property type="match status" value="1"/>
</dbReference>
<organism evidence="2 3">
    <name type="scientific">Salmo trutta</name>
    <name type="common">Brown trout</name>
    <dbReference type="NCBI Taxonomy" id="8032"/>
    <lineage>
        <taxon>Eukaryota</taxon>
        <taxon>Metazoa</taxon>
        <taxon>Chordata</taxon>
        <taxon>Craniata</taxon>
        <taxon>Vertebrata</taxon>
        <taxon>Euteleostomi</taxon>
        <taxon>Actinopterygii</taxon>
        <taxon>Neopterygii</taxon>
        <taxon>Teleostei</taxon>
        <taxon>Protacanthopterygii</taxon>
        <taxon>Salmoniformes</taxon>
        <taxon>Salmonidae</taxon>
        <taxon>Salmoninae</taxon>
        <taxon>Salmo</taxon>
    </lineage>
</organism>
<dbReference type="InterPro" id="IPR001254">
    <property type="entry name" value="Trypsin_dom"/>
</dbReference>
<dbReference type="Gene3D" id="2.40.10.10">
    <property type="entry name" value="Trypsin-like serine proteases"/>
    <property type="match status" value="2"/>
</dbReference>
<dbReference type="Pfam" id="PF00089">
    <property type="entry name" value="Trypsin"/>
    <property type="match status" value="1"/>
</dbReference>
<protein>
    <recommendedName>
        <fullName evidence="1">Peptidase S1 domain-containing protein</fullName>
    </recommendedName>
</protein>
<dbReference type="PANTHER" id="PTHR24257:SF22">
    <property type="entry name" value="CHYMOTRYPSIN-LIKE ELASTASE FAMILY MEMBER 3B"/>
    <property type="match status" value="1"/>
</dbReference>
<dbReference type="CDD" id="cd00190">
    <property type="entry name" value="Tryp_SPc"/>
    <property type="match status" value="1"/>
</dbReference>